<dbReference type="InterPro" id="IPR050330">
    <property type="entry name" value="Bact_OuterMem_StrucFunc"/>
</dbReference>
<dbReference type="PANTHER" id="PTHR30329:SF21">
    <property type="entry name" value="LIPOPROTEIN YIAD-RELATED"/>
    <property type="match status" value="1"/>
</dbReference>
<dbReference type="RefSeq" id="WP_246423537.1">
    <property type="nucleotide sequence ID" value="NZ_JACIGI010000004.1"/>
</dbReference>
<evidence type="ECO:0000256" key="1">
    <source>
        <dbReference type="ARBA" id="ARBA00004162"/>
    </source>
</evidence>
<evidence type="ECO:0000313" key="11">
    <source>
        <dbReference type="Proteomes" id="UP000555728"/>
    </source>
</evidence>
<dbReference type="AlphaFoldDB" id="A0A7W6WJR9"/>
<accession>A0A7W6WJR9</accession>
<evidence type="ECO:0000256" key="2">
    <source>
        <dbReference type="ARBA" id="ARBA00008914"/>
    </source>
</evidence>
<evidence type="ECO:0000259" key="9">
    <source>
        <dbReference type="PROSITE" id="PS51123"/>
    </source>
</evidence>
<comment type="similarity">
    <text evidence="2">Belongs to the MotB family.</text>
</comment>
<sequence length="360" mass="37916">MPRDPPEEHDDRGMAEEKTPVIVKRVKKGGHAHHGGAWKVAYADFVTAMMAFFLLLWLLNSVTEEQLEGISNYFAPTAVSSSQSGAGGILGGQIVGQGANQSMSASTASQPMLPPPTVGMGGNDFTDPAEGLSLDETQPDFPSGEGENMGPGDGPSAEDGASGAGTEAAAEAAREAAQEASFDQTAQALRQAIQAVPDLERLQDSLIIEETRDGLKIQLLDQDRLAMFPGGSSAMYEHTRLLLGLVAEAIADLPNKLLITGHTDAAPFSDPTGYSNWELSADRALASRRVLLSAGIAPARIGGVTGKAGTEPLIEGNPDDPRNRRIDIVLLRDADLYAQAQADRVPTLPSIIDLEPSNDL</sequence>
<evidence type="ECO:0000256" key="8">
    <source>
        <dbReference type="SAM" id="MobiDB-lite"/>
    </source>
</evidence>
<dbReference type="Pfam" id="PF13677">
    <property type="entry name" value="MotB_plug"/>
    <property type="match status" value="1"/>
</dbReference>
<dbReference type="InterPro" id="IPR025713">
    <property type="entry name" value="MotB-like_N_dom"/>
</dbReference>
<evidence type="ECO:0000256" key="7">
    <source>
        <dbReference type="PROSITE-ProRule" id="PRU00473"/>
    </source>
</evidence>
<keyword evidence="11" id="KW-1185">Reference proteome</keyword>
<reference evidence="10 11" key="1">
    <citation type="submission" date="2020-08" db="EMBL/GenBank/DDBJ databases">
        <title>Genome sequencing of Purple Non-Sulfur Bacteria from various extreme environments.</title>
        <authorList>
            <person name="Mayer M."/>
        </authorList>
    </citation>
    <scope>NUCLEOTIDE SEQUENCE [LARGE SCALE GENOMIC DNA]</scope>
    <source>
        <strain evidence="10 11">JA135</strain>
    </source>
</reference>
<feature type="domain" description="OmpA-like" evidence="9">
    <location>
        <begin position="215"/>
        <end position="334"/>
    </location>
</feature>
<keyword evidence="6 7" id="KW-0472">Membrane</keyword>
<comment type="caution">
    <text evidence="10">The sequence shown here is derived from an EMBL/GenBank/DDBJ whole genome shotgun (WGS) entry which is preliminary data.</text>
</comment>
<organism evidence="10 11">
    <name type="scientific">Roseospira goensis</name>
    <dbReference type="NCBI Taxonomy" id="391922"/>
    <lineage>
        <taxon>Bacteria</taxon>
        <taxon>Pseudomonadati</taxon>
        <taxon>Pseudomonadota</taxon>
        <taxon>Alphaproteobacteria</taxon>
        <taxon>Rhodospirillales</taxon>
        <taxon>Rhodospirillaceae</taxon>
        <taxon>Roseospira</taxon>
    </lineage>
</organism>
<dbReference type="Pfam" id="PF00691">
    <property type="entry name" value="OmpA"/>
    <property type="match status" value="1"/>
</dbReference>
<feature type="compositionally biased region" description="Low complexity" evidence="8">
    <location>
        <begin position="157"/>
        <end position="171"/>
    </location>
</feature>
<keyword evidence="5" id="KW-1133">Transmembrane helix</keyword>
<dbReference type="Proteomes" id="UP000555728">
    <property type="component" value="Unassembled WGS sequence"/>
</dbReference>
<comment type="subcellular location">
    <subcellularLocation>
        <location evidence="1">Cell membrane</location>
        <topology evidence="1">Single-pass membrane protein</topology>
    </subcellularLocation>
</comment>
<evidence type="ECO:0000256" key="4">
    <source>
        <dbReference type="ARBA" id="ARBA00022692"/>
    </source>
</evidence>
<gene>
    <name evidence="10" type="ORF">GGD88_000668</name>
</gene>
<dbReference type="InterPro" id="IPR006665">
    <property type="entry name" value="OmpA-like"/>
</dbReference>
<dbReference type="PANTHER" id="PTHR30329">
    <property type="entry name" value="STATOR ELEMENT OF FLAGELLAR MOTOR COMPLEX"/>
    <property type="match status" value="1"/>
</dbReference>
<dbReference type="GO" id="GO:0005886">
    <property type="term" value="C:plasma membrane"/>
    <property type="evidence" value="ECO:0007669"/>
    <property type="project" value="UniProtKB-SubCell"/>
</dbReference>
<keyword evidence="3" id="KW-1003">Cell membrane</keyword>
<dbReference type="SUPFAM" id="SSF103088">
    <property type="entry name" value="OmpA-like"/>
    <property type="match status" value="1"/>
</dbReference>
<feature type="region of interest" description="Disordered" evidence="8">
    <location>
        <begin position="101"/>
        <end position="183"/>
    </location>
</feature>
<evidence type="ECO:0000256" key="6">
    <source>
        <dbReference type="ARBA" id="ARBA00023136"/>
    </source>
</evidence>
<evidence type="ECO:0000256" key="3">
    <source>
        <dbReference type="ARBA" id="ARBA00022475"/>
    </source>
</evidence>
<evidence type="ECO:0000256" key="5">
    <source>
        <dbReference type="ARBA" id="ARBA00022989"/>
    </source>
</evidence>
<keyword evidence="4" id="KW-0812">Transmembrane</keyword>
<dbReference type="InterPro" id="IPR036737">
    <property type="entry name" value="OmpA-like_sf"/>
</dbReference>
<feature type="compositionally biased region" description="Polar residues" evidence="8">
    <location>
        <begin position="101"/>
        <end position="110"/>
    </location>
</feature>
<protein>
    <submittedName>
        <fullName evidence="10">Chemotaxis protein MotB</fullName>
    </submittedName>
</protein>
<dbReference type="EMBL" id="JACIGI010000004">
    <property type="protein sequence ID" value="MBB4284954.1"/>
    <property type="molecule type" value="Genomic_DNA"/>
</dbReference>
<name>A0A7W6WJR9_9PROT</name>
<dbReference type="Gene3D" id="3.30.1330.60">
    <property type="entry name" value="OmpA-like domain"/>
    <property type="match status" value="1"/>
</dbReference>
<evidence type="ECO:0000313" key="10">
    <source>
        <dbReference type="EMBL" id="MBB4284954.1"/>
    </source>
</evidence>
<proteinExistence type="inferred from homology"/>
<dbReference type="PROSITE" id="PS51123">
    <property type="entry name" value="OMPA_2"/>
    <property type="match status" value="1"/>
</dbReference>
<dbReference type="CDD" id="cd07185">
    <property type="entry name" value="OmpA_C-like"/>
    <property type="match status" value="1"/>
</dbReference>